<dbReference type="PANTHER" id="PTHR11717:SF31">
    <property type="entry name" value="LOW MOLECULAR WEIGHT PROTEIN-TYROSINE-PHOSPHATASE ETP-RELATED"/>
    <property type="match status" value="1"/>
</dbReference>
<evidence type="ECO:0000313" key="2">
    <source>
        <dbReference type="EMBL" id="REE02379.1"/>
    </source>
</evidence>
<evidence type="ECO:0000313" key="3">
    <source>
        <dbReference type="Proteomes" id="UP000256727"/>
    </source>
</evidence>
<dbReference type="Gene3D" id="3.40.50.2300">
    <property type="match status" value="1"/>
</dbReference>
<dbReference type="Pfam" id="PF01451">
    <property type="entry name" value="LMWPc"/>
    <property type="match status" value="1"/>
</dbReference>
<dbReference type="SUPFAM" id="SSF52788">
    <property type="entry name" value="Phosphotyrosine protein phosphatases I"/>
    <property type="match status" value="1"/>
</dbReference>
<proteinExistence type="predicted"/>
<dbReference type="OrthoDB" id="9784339at2"/>
<dbReference type="Proteomes" id="UP000256727">
    <property type="component" value="Unassembled WGS sequence"/>
</dbReference>
<dbReference type="GO" id="GO:0004725">
    <property type="term" value="F:protein tyrosine phosphatase activity"/>
    <property type="evidence" value="ECO:0007669"/>
    <property type="project" value="TreeGrafter"/>
</dbReference>
<dbReference type="AlphaFoldDB" id="A0A3D9L7Q0"/>
<dbReference type="InterPro" id="IPR050438">
    <property type="entry name" value="LMW_PTPase"/>
</dbReference>
<reference evidence="2 3" key="1">
    <citation type="submission" date="2018-07" db="EMBL/GenBank/DDBJ databases">
        <title>Sequencing the genomes of 1000 actinobacteria strains.</title>
        <authorList>
            <person name="Klenk H.-P."/>
        </authorList>
    </citation>
    <scope>NUCLEOTIDE SEQUENCE [LARGE SCALE GENOMIC DNA]</scope>
    <source>
        <strain evidence="2 3">DSM 14442</strain>
    </source>
</reference>
<feature type="domain" description="Phosphotyrosine protein phosphatase I" evidence="1">
    <location>
        <begin position="6"/>
        <end position="196"/>
    </location>
</feature>
<organism evidence="2 3">
    <name type="scientific">Citricoccus muralis</name>
    <dbReference type="NCBI Taxonomy" id="169134"/>
    <lineage>
        <taxon>Bacteria</taxon>
        <taxon>Bacillati</taxon>
        <taxon>Actinomycetota</taxon>
        <taxon>Actinomycetes</taxon>
        <taxon>Micrococcales</taxon>
        <taxon>Micrococcaceae</taxon>
        <taxon>Citricoccus</taxon>
    </lineage>
</organism>
<evidence type="ECO:0000259" key="1">
    <source>
        <dbReference type="SMART" id="SM00226"/>
    </source>
</evidence>
<comment type="caution">
    <text evidence="2">The sequence shown here is derived from an EMBL/GenBank/DDBJ whole genome shotgun (WGS) entry which is preliminary data.</text>
</comment>
<dbReference type="PANTHER" id="PTHR11717">
    <property type="entry name" value="LOW MOLECULAR WEIGHT PROTEIN TYROSINE PHOSPHATASE"/>
    <property type="match status" value="1"/>
</dbReference>
<protein>
    <submittedName>
        <fullName evidence="2">Low molecular weight phosphotyrosine protein phosphatase</fullName>
    </submittedName>
</protein>
<dbReference type="RefSeq" id="WP_115930664.1">
    <property type="nucleotide sequence ID" value="NZ_QREH01000001.1"/>
</dbReference>
<keyword evidence="3" id="KW-1185">Reference proteome</keyword>
<accession>A0A3D9L7Q0</accession>
<dbReference type="InterPro" id="IPR023485">
    <property type="entry name" value="Ptyr_pPase"/>
</dbReference>
<name>A0A3D9L7Q0_9MICC</name>
<sequence>MTDQQATVLFVCTGNICRSAYGHHLLARELDQTAPGSYAVVSAGTQVNPRLTVPPQIHALERAAGLRSLREHSPSQVNRRTVQKADLIVGATSEHLAAVLRETPGALNRSFTMLEFGAAAAALAAGTLPAWTGPASADATLPERVRELARHLSRHRPVIRGSLDSIDLPDPYGREDEAYPAMAEALEPAVDHMVRLLADVARRN</sequence>
<gene>
    <name evidence="2" type="ORF">C8E99_0147</name>
</gene>
<dbReference type="InterPro" id="IPR036196">
    <property type="entry name" value="Ptyr_pPase_sf"/>
</dbReference>
<dbReference type="SMART" id="SM00226">
    <property type="entry name" value="LMWPc"/>
    <property type="match status" value="1"/>
</dbReference>
<dbReference type="EMBL" id="QREH01000001">
    <property type="protein sequence ID" value="REE02379.1"/>
    <property type="molecule type" value="Genomic_DNA"/>
</dbReference>